<name>A0A0H3HGC9_KLEM8</name>
<dbReference type="Gene3D" id="1.20.120.740">
    <property type="entry name" value="YgfB uncharacterised protein family UPF0149, PF03695"/>
    <property type="match status" value="1"/>
</dbReference>
<evidence type="ECO:0008006" key="3">
    <source>
        <dbReference type="Google" id="ProtNLM"/>
    </source>
</evidence>
<dbReference type="InterPro" id="IPR004027">
    <property type="entry name" value="SEC_C_motif"/>
</dbReference>
<organism evidence="1 2">
    <name type="scientific">Klebsiella michiganensis (strain ATCC 8724 / DSM 4798 / JCM 20051 / NBRC 3318 / NRRL B-199 / KCTC 1686 / BUCSAV 143 / CCM 1901)</name>
    <dbReference type="NCBI Taxonomy" id="1006551"/>
    <lineage>
        <taxon>Bacteria</taxon>
        <taxon>Pseudomonadati</taxon>
        <taxon>Pseudomonadota</taxon>
        <taxon>Gammaproteobacteria</taxon>
        <taxon>Enterobacterales</taxon>
        <taxon>Enterobacteriaceae</taxon>
        <taxon>Klebsiella/Raoultella group</taxon>
        <taxon>Klebsiella</taxon>
    </lineage>
</organism>
<proteinExistence type="predicted"/>
<dbReference type="Proteomes" id="UP000007843">
    <property type="component" value="Chromosome"/>
</dbReference>
<dbReference type="SUPFAM" id="SSF103642">
    <property type="entry name" value="Sec-C motif"/>
    <property type="match status" value="1"/>
</dbReference>
<dbReference type="AlphaFoldDB" id="A0A0H3HGC9"/>
<dbReference type="EMBL" id="CP003218">
    <property type="protein sequence ID" value="AEX06533.1"/>
    <property type="molecule type" value="Genomic_DNA"/>
</dbReference>
<evidence type="ECO:0000313" key="2">
    <source>
        <dbReference type="Proteomes" id="UP000007843"/>
    </source>
</evidence>
<dbReference type="InterPro" id="IPR036255">
    <property type="entry name" value="YgfB-like_sf"/>
</dbReference>
<dbReference type="NCBIfam" id="NF007704">
    <property type="entry name" value="PRK10396.1"/>
    <property type="match status" value="1"/>
</dbReference>
<dbReference type="InterPro" id="IPR011978">
    <property type="entry name" value="YgfB-like"/>
</dbReference>
<dbReference type="PANTHER" id="PTHR33747:SF9">
    <property type="entry name" value="METAL-BINDING PROTEIN"/>
    <property type="match status" value="1"/>
</dbReference>
<accession>A0A0H3HGC9</accession>
<evidence type="ECO:0000313" key="1">
    <source>
        <dbReference type="EMBL" id="AEX06533.1"/>
    </source>
</evidence>
<dbReference type="Pfam" id="PF03695">
    <property type="entry name" value="UPF0149"/>
    <property type="match status" value="1"/>
</dbReference>
<protein>
    <recommendedName>
        <fullName evidence="3">YecA family protein</fullName>
    </recommendedName>
</protein>
<dbReference type="KEGG" id="kox:KOX_24085"/>
<dbReference type="Pfam" id="PF02810">
    <property type="entry name" value="SEC-C"/>
    <property type="match status" value="1"/>
</dbReference>
<dbReference type="SUPFAM" id="SSF101327">
    <property type="entry name" value="YgfB-like"/>
    <property type="match status" value="1"/>
</dbReference>
<dbReference type="PANTHER" id="PTHR33747">
    <property type="entry name" value="UPF0225 PROTEIN SCO1677"/>
    <property type="match status" value="1"/>
</dbReference>
<dbReference type="HOGENOM" id="CLU_078487_0_1_6"/>
<sequence>MKTGPLNESEVEWLDDILSKYAVEGTIMDVAELDGLLTAILSGPTEIEPAQWLLAIWGGADNVPRWANDRERDRFVNLTLQQMSDIAERLSDYPEQFEPMFGSREEEGQELTIVEEWCFGYMRGVGLSDWSALPAELQAELDVIALHGTEERFEALDELSAEEFVASVERIRPAALALYNYWTEHAQPAEVQQPIRNEAKVGRNDPCPCGSGKKYKQCCLAK</sequence>
<gene>
    <name evidence="1" type="ordered locus">KOX_24085</name>
</gene>
<reference evidence="1 2" key="1">
    <citation type="journal article" date="2012" name="J. Bacteriol.">
        <title>Complete genome sequence of Klebsiella oxytoca KCTC 1686, used in production of 2,3-butanediol.</title>
        <authorList>
            <person name="Shin S.H."/>
            <person name="Kim S."/>
            <person name="Kim J.Y."/>
            <person name="Lee S."/>
            <person name="Um Y."/>
            <person name="Oh M.K."/>
            <person name="Kim Y.R."/>
            <person name="Lee J."/>
            <person name="Yang K.S."/>
        </authorList>
    </citation>
    <scope>NUCLEOTIDE SEQUENCE [LARGE SCALE GENOMIC DNA]</scope>
    <source>
        <strain evidence="2">ATCC 8724 / DSM 4798 / JCM 20051 / NBRC 3318 / NRRL B-199 / KCTC 1686</strain>
    </source>
</reference>
<dbReference type="NCBIfam" id="TIGR02292">
    <property type="entry name" value="ygfB_yecA"/>
    <property type="match status" value="1"/>
</dbReference>